<dbReference type="SMART" id="SM00474">
    <property type="entry name" value="35EXOc"/>
    <property type="match status" value="1"/>
</dbReference>
<dbReference type="EMBL" id="JABBGM010000001">
    <property type="protein sequence ID" value="NML92831.1"/>
    <property type="molecule type" value="Genomic_DNA"/>
</dbReference>
<dbReference type="EC" id="3.1.13.5" evidence="6"/>
<dbReference type="InterPro" id="IPR036397">
    <property type="entry name" value="RNaseH_sf"/>
</dbReference>
<dbReference type="SUPFAM" id="SSF53098">
    <property type="entry name" value="Ribonuclease H-like"/>
    <property type="match status" value="1"/>
</dbReference>
<dbReference type="Pfam" id="PF01612">
    <property type="entry name" value="DNA_pol_A_exo1"/>
    <property type="match status" value="1"/>
</dbReference>
<evidence type="ECO:0000256" key="2">
    <source>
        <dbReference type="ARBA" id="ARBA00022694"/>
    </source>
</evidence>
<protein>
    <recommendedName>
        <fullName evidence="6">Ribonuclease D</fullName>
        <shortName evidence="6">RNase D</shortName>
        <ecNumber evidence="6">3.1.13.5</ecNumber>
    </recommendedName>
</protein>
<dbReference type="PANTHER" id="PTHR47649">
    <property type="entry name" value="RIBONUCLEASE D"/>
    <property type="match status" value="1"/>
</dbReference>
<dbReference type="GO" id="GO:0008408">
    <property type="term" value="F:3'-5' exonuclease activity"/>
    <property type="evidence" value="ECO:0007669"/>
    <property type="project" value="InterPro"/>
</dbReference>
<dbReference type="PROSITE" id="PS50967">
    <property type="entry name" value="HRDC"/>
    <property type="match status" value="1"/>
</dbReference>
<dbReference type="CDD" id="cd06142">
    <property type="entry name" value="RNaseD_exo"/>
    <property type="match status" value="1"/>
</dbReference>
<dbReference type="AlphaFoldDB" id="A0A7Y0BLT7"/>
<dbReference type="GO" id="GO:0005737">
    <property type="term" value="C:cytoplasm"/>
    <property type="evidence" value="ECO:0007669"/>
    <property type="project" value="UniProtKB-SubCell"/>
</dbReference>
<keyword evidence="2 6" id="KW-0819">tRNA processing</keyword>
<dbReference type="InterPro" id="IPR006292">
    <property type="entry name" value="RNase_D"/>
</dbReference>
<reference evidence="8 9" key="1">
    <citation type="submission" date="2020-04" db="EMBL/GenBank/DDBJ databases">
        <title>Novosphingobium sp. TW-4 isolated from soil.</title>
        <authorList>
            <person name="Dahal R.H."/>
            <person name="Chaudhary D.K."/>
        </authorList>
    </citation>
    <scope>NUCLEOTIDE SEQUENCE [LARGE SCALE GENOMIC DNA]</scope>
    <source>
        <strain evidence="8 9">TW-4</strain>
    </source>
</reference>
<evidence type="ECO:0000313" key="8">
    <source>
        <dbReference type="EMBL" id="NML92831.1"/>
    </source>
</evidence>
<dbReference type="PANTHER" id="PTHR47649:SF1">
    <property type="entry name" value="RIBONUCLEASE D"/>
    <property type="match status" value="1"/>
</dbReference>
<feature type="domain" description="HRDC" evidence="7">
    <location>
        <begin position="212"/>
        <end position="293"/>
    </location>
</feature>
<dbReference type="HAMAP" id="MF_01899">
    <property type="entry name" value="RNase_D"/>
    <property type="match status" value="1"/>
</dbReference>
<evidence type="ECO:0000259" key="7">
    <source>
        <dbReference type="PROSITE" id="PS50967"/>
    </source>
</evidence>
<evidence type="ECO:0000256" key="6">
    <source>
        <dbReference type="HAMAP-Rule" id="MF_01899"/>
    </source>
</evidence>
<dbReference type="InterPro" id="IPR002562">
    <property type="entry name" value="3'-5'_exonuclease_dom"/>
</dbReference>
<dbReference type="InterPro" id="IPR002121">
    <property type="entry name" value="HRDC_dom"/>
</dbReference>
<keyword evidence="3 6" id="KW-0540">Nuclease</keyword>
<comment type="subcellular location">
    <subcellularLocation>
        <location evidence="6">Cytoplasm</location>
    </subcellularLocation>
</comment>
<comment type="caution">
    <text evidence="8">The sequence shown here is derived from an EMBL/GenBank/DDBJ whole genome shotgun (WGS) entry which is preliminary data.</text>
</comment>
<evidence type="ECO:0000313" key="9">
    <source>
        <dbReference type="Proteomes" id="UP000583556"/>
    </source>
</evidence>
<dbReference type="GO" id="GO:0000166">
    <property type="term" value="F:nucleotide binding"/>
    <property type="evidence" value="ECO:0007669"/>
    <property type="project" value="InterPro"/>
</dbReference>
<dbReference type="Gene3D" id="1.10.150.80">
    <property type="entry name" value="HRDC domain"/>
    <property type="match status" value="1"/>
</dbReference>
<comment type="catalytic activity">
    <reaction evidence="6">
        <text>Exonucleolytic cleavage that removes extra residues from the 3'-terminus of tRNA to produce 5'-mononucleotides.</text>
        <dbReference type="EC" id="3.1.13.5"/>
    </reaction>
</comment>
<keyword evidence="1 6" id="KW-0963">Cytoplasm</keyword>
<dbReference type="RefSeq" id="WP_169492030.1">
    <property type="nucleotide sequence ID" value="NZ_JABBGM010000001.1"/>
</dbReference>
<dbReference type="GO" id="GO:0042780">
    <property type="term" value="P:tRNA 3'-end processing"/>
    <property type="evidence" value="ECO:0007669"/>
    <property type="project" value="UniProtKB-UniRule"/>
</dbReference>
<sequence>MKIHPLITTSDALAELCERLAKANFVTVDTEFMRENTYFPELCLVQIADENEAAAIDPMAPGIDLTPLLDLLVDNEDVLKVFHAGGQDVEIIYNLTGKTPHPIFDTQIAMMAISQSEQIGYSNLVESWLGFSIDKGARFTDWARRPLTERQIEYAIGDVTHLSKIFPKMLRRLIKTGRGEWLDIEMEKLADPENYRSDPDTVWQKIRAPSRNPAVLGRLKALAAWREAEAMDKNIPRGRIMRDETLADIASHPPREQAELAKVRGLSSGWKDNDIGRRLMHCLADAKPLTEAEMPPRTPRGAPLGKEGALVADLLKLLLKIRSREIDIAARLLARSDDLELLAAGQRKNLPILEGWRFEQFGRDALELVEGKLAFAVVKGKLKMAHIDKIAGDREDPAIVVDDADAGAPVAVAEDTPEETTAQD</sequence>
<dbReference type="Gene3D" id="3.30.420.10">
    <property type="entry name" value="Ribonuclease H-like superfamily/Ribonuclease H"/>
    <property type="match status" value="1"/>
</dbReference>
<organism evidence="8 9">
    <name type="scientific">Novosphingobium olei</name>
    <dbReference type="NCBI Taxonomy" id="2728851"/>
    <lineage>
        <taxon>Bacteria</taxon>
        <taxon>Pseudomonadati</taxon>
        <taxon>Pseudomonadota</taxon>
        <taxon>Alphaproteobacteria</taxon>
        <taxon>Sphingomonadales</taxon>
        <taxon>Sphingomonadaceae</taxon>
        <taxon>Novosphingobium</taxon>
    </lineage>
</organism>
<dbReference type="SUPFAM" id="SSF47819">
    <property type="entry name" value="HRDC-like"/>
    <property type="match status" value="2"/>
</dbReference>
<dbReference type="NCBIfam" id="TIGR01388">
    <property type="entry name" value="rnd"/>
    <property type="match status" value="1"/>
</dbReference>
<dbReference type="InterPro" id="IPR044876">
    <property type="entry name" value="HRDC_dom_sf"/>
</dbReference>
<dbReference type="InterPro" id="IPR051086">
    <property type="entry name" value="RNase_D-like"/>
</dbReference>
<dbReference type="InterPro" id="IPR012337">
    <property type="entry name" value="RNaseH-like_sf"/>
</dbReference>
<dbReference type="Proteomes" id="UP000583556">
    <property type="component" value="Unassembled WGS sequence"/>
</dbReference>
<dbReference type="GO" id="GO:0033890">
    <property type="term" value="F:ribonuclease D activity"/>
    <property type="evidence" value="ECO:0007669"/>
    <property type="project" value="UniProtKB-UniRule"/>
</dbReference>
<keyword evidence="4 6" id="KW-0378">Hydrolase</keyword>
<dbReference type="GO" id="GO:0003676">
    <property type="term" value="F:nucleic acid binding"/>
    <property type="evidence" value="ECO:0007669"/>
    <property type="project" value="InterPro"/>
</dbReference>
<keyword evidence="9" id="KW-1185">Reference proteome</keyword>
<proteinExistence type="inferred from homology"/>
<evidence type="ECO:0000256" key="1">
    <source>
        <dbReference type="ARBA" id="ARBA00022490"/>
    </source>
</evidence>
<evidence type="ECO:0000256" key="4">
    <source>
        <dbReference type="ARBA" id="ARBA00022801"/>
    </source>
</evidence>
<gene>
    <name evidence="6 8" type="primary">rnd</name>
    <name evidence="8" type="ORF">HHL27_03975</name>
</gene>
<evidence type="ECO:0000256" key="3">
    <source>
        <dbReference type="ARBA" id="ARBA00022722"/>
    </source>
</evidence>
<evidence type="ECO:0000256" key="5">
    <source>
        <dbReference type="ARBA" id="ARBA00022839"/>
    </source>
</evidence>
<name>A0A7Y0BLT7_9SPHN</name>
<dbReference type="InterPro" id="IPR010997">
    <property type="entry name" value="HRDC-like_sf"/>
</dbReference>
<comment type="function">
    <text evidence="6">Exonuclease involved in the 3' processing of various precursor tRNAs. Initiates hydrolysis at the 3'-terminus of an RNA molecule and releases 5'-mononucleotides.</text>
</comment>
<comment type="similarity">
    <text evidence="6">Belongs to the RNase D family.</text>
</comment>
<comment type="cofactor">
    <cofactor evidence="6">
        <name>a divalent metal cation</name>
        <dbReference type="ChEBI" id="CHEBI:60240"/>
    </cofactor>
</comment>
<dbReference type="Pfam" id="PF00570">
    <property type="entry name" value="HRDC"/>
    <property type="match status" value="1"/>
</dbReference>
<accession>A0A7Y0BLT7</accession>
<keyword evidence="5 6" id="KW-0269">Exonuclease</keyword>
<dbReference type="SMART" id="SM00341">
    <property type="entry name" value="HRDC"/>
    <property type="match status" value="1"/>
</dbReference>